<evidence type="ECO:0000256" key="11">
    <source>
        <dbReference type="SAM" id="Phobius"/>
    </source>
</evidence>
<evidence type="ECO:0000256" key="9">
    <source>
        <dbReference type="ARBA" id="ARBA00023170"/>
    </source>
</evidence>
<dbReference type="EMBL" id="JBGMDY010000009">
    <property type="protein sequence ID" value="KAL2322405.1"/>
    <property type="molecule type" value="Genomic_DNA"/>
</dbReference>
<name>A0ABD1LFU3_9FABA</name>
<evidence type="ECO:0000256" key="3">
    <source>
        <dbReference type="ARBA" id="ARBA00022475"/>
    </source>
</evidence>
<dbReference type="InterPro" id="IPR001611">
    <property type="entry name" value="Leu-rich_rpt"/>
</dbReference>
<feature type="transmembrane region" description="Helical" evidence="11">
    <location>
        <begin position="184"/>
        <end position="204"/>
    </location>
</feature>
<proteinExistence type="inferred from homology"/>
<keyword evidence="8 11" id="KW-0472">Membrane</keyword>
<evidence type="ECO:0000256" key="5">
    <source>
        <dbReference type="ARBA" id="ARBA00022692"/>
    </source>
</evidence>
<dbReference type="PRINTS" id="PR00019">
    <property type="entry name" value="LEURICHRPT"/>
</dbReference>
<keyword evidence="9" id="KW-0675">Receptor</keyword>
<evidence type="ECO:0000256" key="8">
    <source>
        <dbReference type="ARBA" id="ARBA00023136"/>
    </source>
</evidence>
<evidence type="ECO:0000256" key="1">
    <source>
        <dbReference type="ARBA" id="ARBA00004251"/>
    </source>
</evidence>
<dbReference type="AlphaFoldDB" id="A0ABD1LFU3"/>
<dbReference type="Proteomes" id="UP001603857">
    <property type="component" value="Unassembled WGS sequence"/>
</dbReference>
<dbReference type="FunFam" id="3.80.10.10:FF:000111">
    <property type="entry name" value="LRR receptor-like serine/threonine-protein kinase ERECTA"/>
    <property type="match status" value="1"/>
</dbReference>
<sequence length="240" mass="27156">MMNITNGMQYMSSTHYFSSYNDSIVVSIKGNTFELERILTTFTTIDLSCNKFEGVIPTIMGKLESLKELNLSNNKIIGYIPQTIGGLENLESLDLSSNMLAGEIPMALTNLFFLSFLNLSDNQLVGMIPKGKQFNTFQNDSYKSNPGLCGWPLSKSCHGDQKQPKDSTKIQHDEHFWFGWKPVAIGYAFGGVFGIVLGYIVFFVRKPQWSIRFVESILNQRVRKKSPRSNANSRRQNQGR</sequence>
<evidence type="ECO:0000256" key="4">
    <source>
        <dbReference type="ARBA" id="ARBA00022614"/>
    </source>
</evidence>
<dbReference type="PANTHER" id="PTHR27004">
    <property type="entry name" value="RECEPTOR-LIKE PROTEIN 12 ISOFORM X1"/>
    <property type="match status" value="1"/>
</dbReference>
<dbReference type="GO" id="GO:0005886">
    <property type="term" value="C:plasma membrane"/>
    <property type="evidence" value="ECO:0007669"/>
    <property type="project" value="UniProtKB-SubCell"/>
</dbReference>
<comment type="caution">
    <text evidence="12">The sequence shown here is derived from an EMBL/GenBank/DDBJ whole genome shotgun (WGS) entry which is preliminary data.</text>
</comment>
<evidence type="ECO:0000313" key="12">
    <source>
        <dbReference type="EMBL" id="KAL2322405.1"/>
    </source>
</evidence>
<evidence type="ECO:0000256" key="2">
    <source>
        <dbReference type="ARBA" id="ARBA00009592"/>
    </source>
</evidence>
<keyword evidence="6" id="KW-0677">Repeat</keyword>
<dbReference type="Pfam" id="PF13855">
    <property type="entry name" value="LRR_8"/>
    <property type="match status" value="1"/>
</dbReference>
<dbReference type="InterPro" id="IPR032675">
    <property type="entry name" value="LRR_dom_sf"/>
</dbReference>
<dbReference type="Pfam" id="PF00560">
    <property type="entry name" value="LRR_1"/>
    <property type="match status" value="1"/>
</dbReference>
<dbReference type="Gene3D" id="3.80.10.10">
    <property type="entry name" value="Ribonuclease Inhibitor"/>
    <property type="match status" value="1"/>
</dbReference>
<evidence type="ECO:0000256" key="6">
    <source>
        <dbReference type="ARBA" id="ARBA00022737"/>
    </source>
</evidence>
<reference evidence="12 13" key="1">
    <citation type="submission" date="2024-08" db="EMBL/GenBank/DDBJ databases">
        <title>Insights into the chromosomal genome structure of Flemingia macrophylla.</title>
        <authorList>
            <person name="Ding Y."/>
            <person name="Zhao Y."/>
            <person name="Bi W."/>
            <person name="Wu M."/>
            <person name="Zhao G."/>
            <person name="Gong Y."/>
            <person name="Li W."/>
            <person name="Zhang P."/>
        </authorList>
    </citation>
    <scope>NUCLEOTIDE SEQUENCE [LARGE SCALE GENOMIC DNA]</scope>
    <source>
        <strain evidence="12">DYQJB</strain>
        <tissue evidence="12">Leaf</tissue>
    </source>
</reference>
<comment type="subcellular location">
    <subcellularLocation>
        <location evidence="1">Cell membrane</location>
        <topology evidence="1">Single-pass type I membrane protein</topology>
    </subcellularLocation>
</comment>
<dbReference type="PANTHER" id="PTHR27004:SF428">
    <property type="entry name" value="OS01G0160600 PROTEIN"/>
    <property type="match status" value="1"/>
</dbReference>
<evidence type="ECO:0000256" key="7">
    <source>
        <dbReference type="ARBA" id="ARBA00022989"/>
    </source>
</evidence>
<keyword evidence="3" id="KW-1003">Cell membrane</keyword>
<keyword evidence="5 11" id="KW-0812">Transmembrane</keyword>
<accession>A0ABD1LFU3</accession>
<evidence type="ECO:0000256" key="10">
    <source>
        <dbReference type="ARBA" id="ARBA00023180"/>
    </source>
</evidence>
<gene>
    <name evidence="12" type="ORF">Fmac_026784</name>
</gene>
<evidence type="ECO:0000313" key="13">
    <source>
        <dbReference type="Proteomes" id="UP001603857"/>
    </source>
</evidence>
<keyword evidence="7 11" id="KW-1133">Transmembrane helix</keyword>
<comment type="similarity">
    <text evidence="2">Belongs to the RLP family.</text>
</comment>
<protein>
    <submittedName>
        <fullName evidence="12">Uncharacterized protein</fullName>
    </submittedName>
</protein>
<keyword evidence="13" id="KW-1185">Reference proteome</keyword>
<organism evidence="12 13">
    <name type="scientific">Flemingia macrophylla</name>
    <dbReference type="NCBI Taxonomy" id="520843"/>
    <lineage>
        <taxon>Eukaryota</taxon>
        <taxon>Viridiplantae</taxon>
        <taxon>Streptophyta</taxon>
        <taxon>Embryophyta</taxon>
        <taxon>Tracheophyta</taxon>
        <taxon>Spermatophyta</taxon>
        <taxon>Magnoliopsida</taxon>
        <taxon>eudicotyledons</taxon>
        <taxon>Gunneridae</taxon>
        <taxon>Pentapetalae</taxon>
        <taxon>rosids</taxon>
        <taxon>fabids</taxon>
        <taxon>Fabales</taxon>
        <taxon>Fabaceae</taxon>
        <taxon>Papilionoideae</taxon>
        <taxon>50 kb inversion clade</taxon>
        <taxon>NPAAA clade</taxon>
        <taxon>indigoferoid/millettioid clade</taxon>
        <taxon>Phaseoleae</taxon>
        <taxon>Flemingia</taxon>
    </lineage>
</organism>
<keyword evidence="4" id="KW-0433">Leucine-rich repeat</keyword>
<dbReference type="SUPFAM" id="SSF52058">
    <property type="entry name" value="L domain-like"/>
    <property type="match status" value="1"/>
</dbReference>
<keyword evidence="10" id="KW-0325">Glycoprotein</keyword>